<evidence type="ECO:0000256" key="6">
    <source>
        <dbReference type="RuleBase" id="RU000481"/>
    </source>
</evidence>
<dbReference type="InterPro" id="IPR004838">
    <property type="entry name" value="NHTrfase_class1_PyrdxlP-BS"/>
</dbReference>
<evidence type="ECO:0000256" key="3">
    <source>
        <dbReference type="ARBA" id="ARBA00022576"/>
    </source>
</evidence>
<feature type="domain" description="Aminotransferase class I/classII large" evidence="7">
    <location>
        <begin position="16"/>
        <end position="372"/>
    </location>
</feature>
<dbReference type="PRINTS" id="PR00753">
    <property type="entry name" value="ACCSYNTHASE"/>
</dbReference>
<evidence type="ECO:0000313" key="9">
    <source>
        <dbReference type="Proteomes" id="UP000241848"/>
    </source>
</evidence>
<evidence type="ECO:0000256" key="5">
    <source>
        <dbReference type="ARBA" id="ARBA00022898"/>
    </source>
</evidence>
<dbReference type="Pfam" id="PF00155">
    <property type="entry name" value="Aminotran_1_2"/>
    <property type="match status" value="1"/>
</dbReference>
<dbReference type="CDD" id="cd00609">
    <property type="entry name" value="AAT_like"/>
    <property type="match status" value="1"/>
</dbReference>
<evidence type="ECO:0000259" key="7">
    <source>
        <dbReference type="Pfam" id="PF00155"/>
    </source>
</evidence>
<dbReference type="Gene3D" id="3.90.1150.10">
    <property type="entry name" value="Aspartate Aminotransferase, domain 1"/>
    <property type="match status" value="1"/>
</dbReference>
<organism evidence="8 9">
    <name type="scientific">Sulfobacillus acidophilus</name>
    <dbReference type="NCBI Taxonomy" id="53633"/>
    <lineage>
        <taxon>Bacteria</taxon>
        <taxon>Bacillati</taxon>
        <taxon>Bacillota</taxon>
        <taxon>Clostridia</taxon>
        <taxon>Eubacteriales</taxon>
        <taxon>Clostridiales Family XVII. Incertae Sedis</taxon>
        <taxon>Sulfobacillus</taxon>
    </lineage>
</organism>
<evidence type="ECO:0000256" key="4">
    <source>
        <dbReference type="ARBA" id="ARBA00022679"/>
    </source>
</evidence>
<dbReference type="GO" id="GO:0030170">
    <property type="term" value="F:pyridoxal phosphate binding"/>
    <property type="evidence" value="ECO:0007669"/>
    <property type="project" value="InterPro"/>
</dbReference>
<reference evidence="8 9" key="1">
    <citation type="journal article" date="2014" name="BMC Genomics">
        <title>Comparison of environmental and isolate Sulfobacillus genomes reveals diverse carbon, sulfur, nitrogen, and hydrogen metabolisms.</title>
        <authorList>
            <person name="Justice N.B."/>
            <person name="Norman A."/>
            <person name="Brown C.T."/>
            <person name="Singh A."/>
            <person name="Thomas B.C."/>
            <person name="Banfield J.F."/>
        </authorList>
    </citation>
    <scope>NUCLEOTIDE SEQUENCE [LARGE SCALE GENOMIC DNA]</scope>
    <source>
        <strain evidence="8">AMDSBA3</strain>
    </source>
</reference>
<dbReference type="PROSITE" id="PS00105">
    <property type="entry name" value="AA_TRANSFER_CLASS_1"/>
    <property type="match status" value="1"/>
</dbReference>
<keyword evidence="3 6" id="KW-0032">Aminotransferase</keyword>
<dbReference type="InterPro" id="IPR004839">
    <property type="entry name" value="Aminotransferase_I/II_large"/>
</dbReference>
<accession>A0A2T2WDH6</accession>
<comment type="cofactor">
    <cofactor evidence="1 6">
        <name>pyridoxal 5'-phosphate</name>
        <dbReference type="ChEBI" id="CHEBI:597326"/>
    </cofactor>
</comment>
<comment type="similarity">
    <text evidence="2 6">Belongs to the class-I pyridoxal-phosphate-dependent aminotransferase family.</text>
</comment>
<dbReference type="FunFam" id="3.40.640.10:FF:000033">
    <property type="entry name" value="Aspartate aminotransferase"/>
    <property type="match status" value="1"/>
</dbReference>
<dbReference type="EMBL" id="PXYV01000072">
    <property type="protein sequence ID" value="PSR20279.1"/>
    <property type="molecule type" value="Genomic_DNA"/>
</dbReference>
<dbReference type="InterPro" id="IPR050596">
    <property type="entry name" value="AspAT/PAT-like"/>
</dbReference>
<dbReference type="PANTHER" id="PTHR46383:SF1">
    <property type="entry name" value="ASPARTATE AMINOTRANSFERASE"/>
    <property type="match status" value="1"/>
</dbReference>
<dbReference type="PANTHER" id="PTHR46383">
    <property type="entry name" value="ASPARTATE AMINOTRANSFERASE"/>
    <property type="match status" value="1"/>
</dbReference>
<sequence length="379" mass="41216">MTLDAKTKALIGQGLDIVNLTAGEPDFDTPEFIRQAAEEAMNRGETRYTPVGGTARLKKAVIERLKTDTGLSYGAEEVLVSAGAKHSLYNAVLALTNPGDGVLLPVPYWVTYPEQIRLAGGEVQLVTIAAEHRGELTAEDLERAVRPNTRGLILNSPSNPSGAVVGRAHLESIAQFALQHHLWIISDEIYSRLIYDGVEALSIAALPDMRDRTLVINGVSKAYAMTGWRIGYTAGPQAIIAAMANLQSQSTSNPSSISQAAAQAALEGPQEPVEEMRREFDRRRRYAVSRVQSMPGLTVNEPKGAFYLWVNAAGVMGRTIRGRNVTNADDLALVWLEEGRVSVVPGSGFGVDDHFRLSYATSMDRLAEGLDRMEQLLEE</sequence>
<dbReference type="AlphaFoldDB" id="A0A2T2WDH6"/>
<dbReference type="InterPro" id="IPR015421">
    <property type="entry name" value="PyrdxlP-dep_Trfase_major"/>
</dbReference>
<evidence type="ECO:0000313" key="8">
    <source>
        <dbReference type="EMBL" id="PSR20279.1"/>
    </source>
</evidence>
<dbReference type="Proteomes" id="UP000241848">
    <property type="component" value="Unassembled WGS sequence"/>
</dbReference>
<name>A0A2T2WDH6_9FIRM</name>
<keyword evidence="5" id="KW-0663">Pyridoxal phosphate</keyword>
<dbReference type="EC" id="2.6.1.-" evidence="6"/>
<dbReference type="Gene3D" id="3.40.640.10">
    <property type="entry name" value="Type I PLP-dependent aspartate aminotransferase-like (Major domain)"/>
    <property type="match status" value="1"/>
</dbReference>
<protein>
    <recommendedName>
        <fullName evidence="6">Aminotransferase</fullName>
        <ecNumber evidence="6">2.6.1.-</ecNumber>
    </recommendedName>
</protein>
<dbReference type="GO" id="GO:0008483">
    <property type="term" value="F:transaminase activity"/>
    <property type="evidence" value="ECO:0007669"/>
    <property type="project" value="UniProtKB-KW"/>
</dbReference>
<comment type="caution">
    <text evidence="8">The sequence shown here is derived from an EMBL/GenBank/DDBJ whole genome shotgun (WGS) entry which is preliminary data.</text>
</comment>
<dbReference type="SUPFAM" id="SSF53383">
    <property type="entry name" value="PLP-dependent transferases"/>
    <property type="match status" value="1"/>
</dbReference>
<proteinExistence type="inferred from homology"/>
<gene>
    <name evidence="8" type="ORF">C7B45_15655</name>
</gene>
<keyword evidence="4 6" id="KW-0808">Transferase</keyword>
<dbReference type="InterPro" id="IPR015424">
    <property type="entry name" value="PyrdxlP-dep_Trfase"/>
</dbReference>
<dbReference type="InterPro" id="IPR015422">
    <property type="entry name" value="PyrdxlP-dep_Trfase_small"/>
</dbReference>
<evidence type="ECO:0000256" key="1">
    <source>
        <dbReference type="ARBA" id="ARBA00001933"/>
    </source>
</evidence>
<evidence type="ECO:0000256" key="2">
    <source>
        <dbReference type="ARBA" id="ARBA00007441"/>
    </source>
</evidence>
<dbReference type="GO" id="GO:0006520">
    <property type="term" value="P:amino acid metabolic process"/>
    <property type="evidence" value="ECO:0007669"/>
    <property type="project" value="InterPro"/>
</dbReference>